<evidence type="ECO:0000313" key="2">
    <source>
        <dbReference type="Proteomes" id="UP000002748"/>
    </source>
</evidence>
<protein>
    <recommendedName>
        <fullName evidence="3">Capsular associated protein</fullName>
    </recommendedName>
</protein>
<dbReference type="HOGENOM" id="CLU_903691_0_0_1"/>
<evidence type="ECO:0008006" key="3">
    <source>
        <dbReference type="Google" id="ProtNLM"/>
    </source>
</evidence>
<dbReference type="PANTHER" id="PTHR34407">
    <property type="entry name" value="EXPRESSED PROTEIN"/>
    <property type="match status" value="1"/>
</dbReference>
<reference evidence="1 2" key="1">
    <citation type="journal article" date="2012" name="Eukaryot. Cell">
        <title>Draft genome sequence of CBS 2479, the standard type strain of Trichosporon asahii.</title>
        <authorList>
            <person name="Yang R.Y."/>
            <person name="Li H.T."/>
            <person name="Zhu H."/>
            <person name="Zhou G.P."/>
            <person name="Wang M."/>
            <person name="Wang L."/>
        </authorList>
    </citation>
    <scope>NUCLEOTIDE SEQUENCE [LARGE SCALE GENOMIC DNA]</scope>
    <source>
        <strain evidence="2">ATCC 90039 / CBS 2479 / JCM 2466 / KCTC 7840 / NCYC 2677 / UAMH 7654</strain>
    </source>
</reference>
<dbReference type="AlphaFoldDB" id="J8TZQ8"/>
<dbReference type="EMBL" id="ALBS01000004">
    <property type="protein sequence ID" value="EJT53230.1"/>
    <property type="molecule type" value="Genomic_DNA"/>
</dbReference>
<dbReference type="PANTHER" id="PTHR34407:SF1">
    <property type="entry name" value="SGNH HYDROLASE-TYPE ESTERASE DOMAIN-CONTAINING PROTEIN"/>
    <property type="match status" value="1"/>
</dbReference>
<dbReference type="OrthoDB" id="544608at2759"/>
<proteinExistence type="predicted"/>
<comment type="caution">
    <text evidence="1">The sequence shown here is derived from an EMBL/GenBank/DDBJ whole genome shotgun (WGS) entry which is preliminary data.</text>
</comment>
<accession>J8TZQ8</accession>
<dbReference type="RefSeq" id="XP_014184231.1">
    <property type="nucleotide sequence ID" value="XM_014328756.1"/>
</dbReference>
<dbReference type="Proteomes" id="UP000002748">
    <property type="component" value="Unassembled WGS sequence"/>
</dbReference>
<gene>
    <name evidence="1" type="ORF">A1Q1_07154</name>
</gene>
<dbReference type="GeneID" id="25990666"/>
<organism evidence="1 2">
    <name type="scientific">Trichosporon asahii var. asahii (strain ATCC 90039 / CBS 2479 / JCM 2466 / KCTC 7840 / NBRC 103889/ NCYC 2677 / UAMH 7654)</name>
    <name type="common">Yeast</name>
    <dbReference type="NCBI Taxonomy" id="1186058"/>
    <lineage>
        <taxon>Eukaryota</taxon>
        <taxon>Fungi</taxon>
        <taxon>Dikarya</taxon>
        <taxon>Basidiomycota</taxon>
        <taxon>Agaricomycotina</taxon>
        <taxon>Tremellomycetes</taxon>
        <taxon>Trichosporonales</taxon>
        <taxon>Trichosporonaceae</taxon>
        <taxon>Trichosporon</taxon>
    </lineage>
</organism>
<dbReference type="VEuPathDB" id="FungiDB:A1Q1_07154"/>
<name>J8TZQ8_TRIAS</name>
<dbReference type="KEGG" id="tasa:A1Q1_07154"/>
<sequence>MDHFELLVRSILLRPEQPAVILLGHFAPQVLIQNGFAGPELLHDIVAQYYDVPHISAKGTLYHEYMLDPEGTRRSYYSDMVLASPTGHDLMSDLLISFMQTQICSGWSTTMGHAFDVPYMGAQAASAPESDVDLDVQAGGVAAQRRALRVPKARLHSRPSDILTFREVSPSCNMANPLINPLPPCHFYGHGWTAEHKVSIEGEENYWQSETVGANMRLPFNASAGEVAIYYYQYPHSVPAGRVACWVDDDYANRVELSGNANVEDTVTTITNINDNVEAGSHYVECVMQGTKHGAKSPPFRMLGVFST</sequence>
<evidence type="ECO:0000313" key="1">
    <source>
        <dbReference type="EMBL" id="EJT53230.1"/>
    </source>
</evidence>